<organism evidence="4 5">
    <name type="scientific">Halteria grandinella</name>
    <dbReference type="NCBI Taxonomy" id="5974"/>
    <lineage>
        <taxon>Eukaryota</taxon>
        <taxon>Sar</taxon>
        <taxon>Alveolata</taxon>
        <taxon>Ciliophora</taxon>
        <taxon>Intramacronucleata</taxon>
        <taxon>Spirotrichea</taxon>
        <taxon>Stichotrichia</taxon>
        <taxon>Sporadotrichida</taxon>
        <taxon>Halteriidae</taxon>
        <taxon>Halteria</taxon>
    </lineage>
</organism>
<keyword evidence="2" id="KW-0812">Transmembrane</keyword>
<feature type="transmembrane region" description="Helical" evidence="2">
    <location>
        <begin position="206"/>
        <end position="230"/>
    </location>
</feature>
<accession>A0A8J8NLS4</accession>
<keyword evidence="3" id="KW-0732">Signal</keyword>
<sequence length="398" mass="45054">MKVPSFTHVMLVTLLFANLHSTDATTDTKCYLCFNESLFTKYCMLSMDGTTGKCCLSDSADDCLKDQYFCTDKITTSFTYHKYAFCSFNANLCGNTKRTLTAKMTAQTIYTSLDFSLYDVCPYYIVSDTDLPFNTNVEITLNTAQNADVYVLLGSSVEKLSSQQRLQAGDTLTFKATEFAMLVVKSTFDSPFATFTYKNVQVINNAGFIGIMIGASVGYFLLLFIAVIFLSKFYIRRHLREMQQPNIVYFLKKKVLQYLRGVSNEEEVKRIVMPPPPPPPPAPQPRRDYPMQPPGPGRYDEPRYTPLKDEKKPYDQLIIPPPMPVEDFDDKFNQMTIQPPDQDRIRTASDIKPAMGGPEFGMSAANNQQDFGVTHAVTSSSQQEKPKVQIKPYKFTFD</sequence>
<feature type="compositionally biased region" description="Pro residues" evidence="1">
    <location>
        <begin position="273"/>
        <end position="284"/>
    </location>
</feature>
<evidence type="ECO:0000313" key="5">
    <source>
        <dbReference type="Proteomes" id="UP000785679"/>
    </source>
</evidence>
<protein>
    <submittedName>
        <fullName evidence="4">Uncharacterized protein</fullName>
    </submittedName>
</protein>
<comment type="caution">
    <text evidence="4">The sequence shown here is derived from an EMBL/GenBank/DDBJ whole genome shotgun (WGS) entry which is preliminary data.</text>
</comment>
<evidence type="ECO:0000256" key="1">
    <source>
        <dbReference type="SAM" id="MobiDB-lite"/>
    </source>
</evidence>
<reference evidence="4" key="1">
    <citation type="submission" date="2019-06" db="EMBL/GenBank/DDBJ databases">
        <authorList>
            <person name="Zheng W."/>
        </authorList>
    </citation>
    <scope>NUCLEOTIDE SEQUENCE</scope>
    <source>
        <strain evidence="4">QDHG01</strain>
    </source>
</reference>
<gene>
    <name evidence="4" type="ORF">FGO68_gene16198</name>
</gene>
<feature type="compositionally biased region" description="Basic and acidic residues" evidence="1">
    <location>
        <begin position="298"/>
        <end position="307"/>
    </location>
</feature>
<keyword evidence="2" id="KW-0472">Membrane</keyword>
<keyword evidence="5" id="KW-1185">Reference proteome</keyword>
<feature type="chain" id="PRO_5035216626" evidence="3">
    <location>
        <begin position="25"/>
        <end position="398"/>
    </location>
</feature>
<evidence type="ECO:0000256" key="3">
    <source>
        <dbReference type="SAM" id="SignalP"/>
    </source>
</evidence>
<proteinExistence type="predicted"/>
<name>A0A8J8NLS4_HALGN</name>
<evidence type="ECO:0000313" key="4">
    <source>
        <dbReference type="EMBL" id="TNV77872.1"/>
    </source>
</evidence>
<evidence type="ECO:0000256" key="2">
    <source>
        <dbReference type="SAM" id="Phobius"/>
    </source>
</evidence>
<dbReference type="EMBL" id="RRYP01011233">
    <property type="protein sequence ID" value="TNV77872.1"/>
    <property type="molecule type" value="Genomic_DNA"/>
</dbReference>
<feature type="region of interest" description="Disordered" evidence="1">
    <location>
        <begin position="269"/>
        <end position="307"/>
    </location>
</feature>
<feature type="signal peptide" evidence="3">
    <location>
        <begin position="1"/>
        <end position="24"/>
    </location>
</feature>
<dbReference type="AlphaFoldDB" id="A0A8J8NLS4"/>
<keyword evidence="2" id="KW-1133">Transmembrane helix</keyword>
<dbReference type="OrthoDB" id="10676197at2759"/>
<dbReference type="Proteomes" id="UP000785679">
    <property type="component" value="Unassembled WGS sequence"/>
</dbReference>